<accession>A0A8E2QZ37</accession>
<dbReference type="RefSeq" id="WP_104206161.1">
    <property type="nucleotide sequence ID" value="NZ_PHND01000001.1"/>
</dbReference>
<organism evidence="2 3">
    <name type="scientific">Entomoplasma ellychniae</name>
    <dbReference type="NCBI Taxonomy" id="2114"/>
    <lineage>
        <taxon>Bacteria</taxon>
        <taxon>Bacillati</taxon>
        <taxon>Mycoplasmatota</taxon>
        <taxon>Mollicutes</taxon>
        <taxon>Entomoplasmatales</taxon>
        <taxon>Entomoplasmataceae</taxon>
        <taxon>Entomoplasma</taxon>
    </lineage>
</organism>
<evidence type="ECO:0000259" key="1">
    <source>
        <dbReference type="Pfam" id="PF04851"/>
    </source>
</evidence>
<dbReference type="Gene3D" id="3.40.50.300">
    <property type="entry name" value="P-loop containing nucleotide triphosphate hydrolases"/>
    <property type="match status" value="2"/>
</dbReference>
<dbReference type="InterPro" id="IPR027417">
    <property type="entry name" value="P-loop_NTPase"/>
</dbReference>
<dbReference type="PANTHER" id="PTHR47396">
    <property type="entry name" value="TYPE I RESTRICTION ENZYME ECOKI R PROTEIN"/>
    <property type="match status" value="1"/>
</dbReference>
<protein>
    <submittedName>
        <fullName evidence="2">Type III restriction protein res subunit</fullName>
    </submittedName>
</protein>
<sequence>MNPEIEKLQLFAINKIEQTLDVKNIVTFKSPTGSGKTIMLCKLINSMISKNSELIFLVSSLSKSELALQNHETFFNFSVDNPLIKPFYINSETSEEASLQIPCEYNVYSLPTNLYNKHGKLFKGILESFLNNIKLKGKKIILIRDECHIETTNLSKLNHFFDKILNISATPQTTKFLIDVEISEYDAERFGLIKQVKEMGNGGIEEFELAIKHFISVKEKYIKTFNINPCMIVQISNEDKGSYEWKTIKKILNNPQFNLHWMYLATNIKDYDTNDKIKNISNSNKKIKWKKYARNNNSQIDVIISKMVITEGWDIPRACMLFQLRDTKSKSLTEQIVGRVRRNPILKNWNDYVDNKNDYFFALQSWVWGDLSKVNRNFKRVYLKKDLIKVQTTSLQKIIQVHSDHQFDIRNFAIQNQPLILEQNIFKLYKLWQKMDYDLNKQAWNVIKNFNDWKLLSNSTDRIIQENRRILKDYEKTMFVNKISGLQQESYFEITKQKLTIKDSLWRVIDNYFDDNDDSEICFDSEAEKKFAIILSLTKNTVWARNFYPNSTINFEYINITKTKSYPDFILKDKNNLNHIFEVKSFNLSNEQKIDILAYKEKISDLAECYLFASKKTNQTFYIPILIGNLWEIRKFSKGVEHIIDDKKLIEELSV</sequence>
<dbReference type="PANTHER" id="PTHR47396:SF1">
    <property type="entry name" value="ATP-DEPENDENT HELICASE IRC3-RELATED"/>
    <property type="match status" value="1"/>
</dbReference>
<dbReference type="GO" id="GO:0016787">
    <property type="term" value="F:hydrolase activity"/>
    <property type="evidence" value="ECO:0007669"/>
    <property type="project" value="InterPro"/>
</dbReference>
<dbReference type="InterPro" id="IPR050742">
    <property type="entry name" value="Helicase_Restrict-Modif_Enz"/>
</dbReference>
<reference evidence="2 3" key="1">
    <citation type="submission" date="2017-11" db="EMBL/GenBank/DDBJ databases">
        <title>Genome sequence of Entomoplasma ellychniae ELCN-1 (ATCC 43707).</title>
        <authorList>
            <person name="Lo W.-S."/>
            <person name="Gasparich G.E."/>
            <person name="Kuo C.-H."/>
        </authorList>
    </citation>
    <scope>NUCLEOTIDE SEQUENCE [LARGE SCALE GENOMIC DNA]</scope>
    <source>
        <strain evidence="2 3">ELCN-1</strain>
    </source>
</reference>
<gene>
    <name evidence="2" type="ORF">EELLY_v1c07770</name>
</gene>
<name>A0A8E2QZ37_9MOLU</name>
<dbReference type="EMBL" id="PHND01000001">
    <property type="protein sequence ID" value="PPE05089.1"/>
    <property type="molecule type" value="Genomic_DNA"/>
</dbReference>
<dbReference type="GO" id="GO:0005829">
    <property type="term" value="C:cytosol"/>
    <property type="evidence" value="ECO:0007669"/>
    <property type="project" value="TreeGrafter"/>
</dbReference>
<feature type="domain" description="Helicase/UvrB N-terminal" evidence="1">
    <location>
        <begin position="5"/>
        <end position="172"/>
    </location>
</feature>
<evidence type="ECO:0000313" key="3">
    <source>
        <dbReference type="Proteomes" id="UP000239010"/>
    </source>
</evidence>
<dbReference type="Proteomes" id="UP000239010">
    <property type="component" value="Unassembled WGS sequence"/>
</dbReference>
<keyword evidence="3" id="KW-1185">Reference proteome</keyword>
<proteinExistence type="predicted"/>
<comment type="caution">
    <text evidence="2">The sequence shown here is derived from an EMBL/GenBank/DDBJ whole genome shotgun (WGS) entry which is preliminary data.</text>
</comment>
<dbReference type="GO" id="GO:0003677">
    <property type="term" value="F:DNA binding"/>
    <property type="evidence" value="ECO:0007669"/>
    <property type="project" value="InterPro"/>
</dbReference>
<dbReference type="AlphaFoldDB" id="A0A8E2QZ37"/>
<dbReference type="SUPFAM" id="SSF52540">
    <property type="entry name" value="P-loop containing nucleoside triphosphate hydrolases"/>
    <property type="match status" value="2"/>
</dbReference>
<dbReference type="Pfam" id="PF04851">
    <property type="entry name" value="ResIII"/>
    <property type="match status" value="1"/>
</dbReference>
<dbReference type="InterPro" id="IPR006935">
    <property type="entry name" value="Helicase/UvrB_N"/>
</dbReference>
<evidence type="ECO:0000313" key="2">
    <source>
        <dbReference type="EMBL" id="PPE05089.1"/>
    </source>
</evidence>
<dbReference type="GO" id="GO:0005524">
    <property type="term" value="F:ATP binding"/>
    <property type="evidence" value="ECO:0007669"/>
    <property type="project" value="InterPro"/>
</dbReference>